<dbReference type="InterPro" id="IPR016181">
    <property type="entry name" value="Acyl_CoA_acyltransferase"/>
</dbReference>
<accession>A0A2S5GD12</accession>
<dbReference type="Pfam" id="PF00583">
    <property type="entry name" value="Acetyltransf_1"/>
    <property type="match status" value="1"/>
</dbReference>
<reference evidence="2 3" key="1">
    <citation type="submission" date="2018-02" db="EMBL/GenBank/DDBJ databases">
        <title>Jeotgalibacillus proteolyticum sp. nov. a protease producing bacterium isolated from ocean sediments of Laizhou Bay.</title>
        <authorList>
            <person name="Li Y."/>
        </authorList>
    </citation>
    <scope>NUCLEOTIDE SEQUENCE [LARGE SCALE GENOMIC DNA]</scope>
    <source>
        <strain evidence="2 3">22-7</strain>
    </source>
</reference>
<dbReference type="OrthoDB" id="3174529at2"/>
<dbReference type="SUPFAM" id="SSF55729">
    <property type="entry name" value="Acyl-CoA N-acyltransferases (Nat)"/>
    <property type="match status" value="1"/>
</dbReference>
<dbReference type="PROSITE" id="PS51186">
    <property type="entry name" value="GNAT"/>
    <property type="match status" value="1"/>
</dbReference>
<proteinExistence type="predicted"/>
<keyword evidence="3" id="KW-1185">Reference proteome</keyword>
<protein>
    <submittedName>
        <fullName evidence="2">GNAT family N-acetyltransferase</fullName>
    </submittedName>
</protein>
<dbReference type="InterPro" id="IPR000182">
    <property type="entry name" value="GNAT_dom"/>
</dbReference>
<evidence type="ECO:0000259" key="1">
    <source>
        <dbReference type="PROSITE" id="PS51186"/>
    </source>
</evidence>
<sequence length="278" mass="31361">MLTLQRYKELSVFKNEVVSFLENHEVENNLCLGILESLTPGVDEPILMAAVKKHGRLAVVLLQTIPEQVILSKSEGLDDRDYTKIAQLMDGLDIPGFVGEKNLSMSIMKYIGNKQGKDYRVQMNQRIYKLDKVKKDPGTDGSLRVLTSEDLNIVEEWVYNFHIDCNMPIKKETVKEKTLMILEKGRFHGWESGGKLVSVANIARPTKTNCTVTLVYTPKELRGNGYASSCVSALTKKMLNEGFQTASLYTDLDNPTSNKIYMEIGYEPIMDSIAVHFK</sequence>
<organism evidence="2 3">
    <name type="scientific">Jeotgalibacillus proteolyticus</name>
    <dbReference type="NCBI Taxonomy" id="2082395"/>
    <lineage>
        <taxon>Bacteria</taxon>
        <taxon>Bacillati</taxon>
        <taxon>Bacillota</taxon>
        <taxon>Bacilli</taxon>
        <taxon>Bacillales</taxon>
        <taxon>Caryophanaceae</taxon>
        <taxon>Jeotgalibacillus</taxon>
    </lineage>
</organism>
<gene>
    <name evidence="2" type="ORF">C4B60_09080</name>
</gene>
<keyword evidence="2" id="KW-0808">Transferase</keyword>
<dbReference type="Proteomes" id="UP000239047">
    <property type="component" value="Unassembled WGS sequence"/>
</dbReference>
<dbReference type="Gene3D" id="3.40.630.30">
    <property type="match status" value="1"/>
</dbReference>
<feature type="domain" description="N-acetyltransferase" evidence="1">
    <location>
        <begin position="141"/>
        <end position="278"/>
    </location>
</feature>
<comment type="caution">
    <text evidence="2">The sequence shown here is derived from an EMBL/GenBank/DDBJ whole genome shotgun (WGS) entry which is preliminary data.</text>
</comment>
<evidence type="ECO:0000313" key="3">
    <source>
        <dbReference type="Proteomes" id="UP000239047"/>
    </source>
</evidence>
<dbReference type="RefSeq" id="WP_104057676.1">
    <property type="nucleotide sequence ID" value="NZ_PREZ01000003.1"/>
</dbReference>
<evidence type="ECO:0000313" key="2">
    <source>
        <dbReference type="EMBL" id="PPA70927.1"/>
    </source>
</evidence>
<dbReference type="GO" id="GO:0016747">
    <property type="term" value="F:acyltransferase activity, transferring groups other than amino-acyl groups"/>
    <property type="evidence" value="ECO:0007669"/>
    <property type="project" value="InterPro"/>
</dbReference>
<dbReference type="AlphaFoldDB" id="A0A2S5GD12"/>
<name>A0A2S5GD12_9BACL</name>
<dbReference type="EMBL" id="PREZ01000003">
    <property type="protein sequence ID" value="PPA70927.1"/>
    <property type="molecule type" value="Genomic_DNA"/>
</dbReference>